<keyword evidence="8" id="KW-0732">Signal</keyword>
<gene>
    <name evidence="9" type="primary">LHC40</name>
    <name evidence="9" type="ORF">AURANDRAFT_77829</name>
</gene>
<comment type="similarity">
    <text evidence="3">Belongs to the fucoxanthin chlorophyll protein family.</text>
</comment>
<dbReference type="GO" id="GO:0009765">
    <property type="term" value="P:photosynthesis, light harvesting"/>
    <property type="evidence" value="ECO:0007669"/>
    <property type="project" value="InterPro"/>
</dbReference>
<dbReference type="InterPro" id="IPR001344">
    <property type="entry name" value="Chloro_AB-bd_pln"/>
</dbReference>
<reference evidence="9 10" key="1">
    <citation type="journal article" date="2011" name="Proc. Natl. Acad. Sci. U.S.A.">
        <title>Niche of harmful alga Aureococcus anophagefferens revealed through ecogenomics.</title>
        <authorList>
            <person name="Gobler C.J."/>
            <person name="Berry D.L."/>
            <person name="Dyhrman S.T."/>
            <person name="Wilhelm S.W."/>
            <person name="Salamov A."/>
            <person name="Lobanov A.V."/>
            <person name="Zhang Y."/>
            <person name="Collier J.L."/>
            <person name="Wurch L.L."/>
            <person name="Kustka A.B."/>
            <person name="Dill B.D."/>
            <person name="Shah M."/>
            <person name="VerBerkmoes N.C."/>
            <person name="Kuo A."/>
            <person name="Terry A."/>
            <person name="Pangilinan J."/>
            <person name="Lindquist E.A."/>
            <person name="Lucas S."/>
            <person name="Paulsen I.T."/>
            <person name="Hattenrath-Lehmann T.K."/>
            <person name="Talmage S.C."/>
            <person name="Walker E.A."/>
            <person name="Koch F."/>
            <person name="Burson A.M."/>
            <person name="Marcoval M.A."/>
            <person name="Tang Y.Z."/>
            <person name="Lecleir G.R."/>
            <person name="Coyne K.J."/>
            <person name="Berg G.M."/>
            <person name="Bertrand E.M."/>
            <person name="Saito M.A."/>
            <person name="Gladyshev V.N."/>
            <person name="Grigoriev I.V."/>
        </authorList>
    </citation>
    <scope>NUCLEOTIDE SEQUENCE [LARGE SCALE GENOMIC DNA]</scope>
    <source>
        <strain evidence="10">CCMP 1984</strain>
    </source>
</reference>
<dbReference type="AlphaFoldDB" id="F0XWG3"/>
<keyword evidence="4" id="KW-0150">Chloroplast</keyword>
<evidence type="ECO:0000256" key="7">
    <source>
        <dbReference type="PIRSR" id="PIRSR601344-1"/>
    </source>
</evidence>
<name>F0XWG3_AURAN</name>
<evidence type="ECO:0000256" key="5">
    <source>
        <dbReference type="ARBA" id="ARBA00022531"/>
    </source>
</evidence>
<feature type="binding site" evidence="7">
    <location>
        <position position="174"/>
    </location>
    <ligand>
        <name>chlorophyll a</name>
        <dbReference type="ChEBI" id="CHEBI:58416"/>
        <label>1</label>
    </ligand>
</feature>
<sequence length="208" mass="22293">MAKLLLSALTLSTSTAFVGVQPSAPASQLHAAGIEDYIGADIETAGLWDPLGLSKDADRLYRWRCVEIKHGRVAMLATVGYLYNDLKLTLPGVLSPSEGIKFENVPTGLAATHGNPNSVPIAGWVQMIFFIGVLETTVFKQDPAKAPGDVGGVFFRRYSDPAEKADKLKSELKNGRLAMMGIMGMLVTDQLTGLGPVTQLMTTKVVPF</sequence>
<evidence type="ECO:0000313" key="9">
    <source>
        <dbReference type="EMBL" id="EGB12765.1"/>
    </source>
</evidence>
<keyword evidence="10" id="KW-1185">Reference proteome</keyword>
<feature type="binding site" description="axial binding residue" evidence="7">
    <location>
        <position position="72"/>
    </location>
    <ligand>
        <name>chlorophyll b</name>
        <dbReference type="ChEBI" id="CHEBI:61721"/>
        <label>1</label>
    </ligand>
    <ligandPart>
        <name>Mg</name>
        <dbReference type="ChEBI" id="CHEBI:25107"/>
    </ligandPart>
</feature>
<evidence type="ECO:0000256" key="3">
    <source>
        <dbReference type="ARBA" id="ARBA00005933"/>
    </source>
</evidence>
<comment type="function">
    <text evidence="1">The light-harvesting complex (LHC) functions as a light receptor, it captures and delivers excitation energy to photosystems with which it is closely associated. Energy is transferred from the carotenoid and chlorophyll C (or B) to chlorophyll A and the photosynthetic reaction centers where it is used to synthesize ATP and reducing power.</text>
</comment>
<feature type="binding site" description="axial binding residue" evidence="7">
    <location>
        <position position="176"/>
    </location>
    <ligand>
        <name>chlorophyll b</name>
        <dbReference type="ChEBI" id="CHEBI:61721"/>
        <label>3</label>
    </ligand>
    <ligandPart>
        <name>Mg</name>
        <dbReference type="ChEBI" id="CHEBI:25107"/>
    </ligandPart>
</feature>
<feature type="signal peptide" evidence="8">
    <location>
        <begin position="1"/>
        <end position="16"/>
    </location>
</feature>
<accession>F0XWG3</accession>
<keyword evidence="7" id="KW-0148">Chlorophyll</keyword>
<feature type="binding site" evidence="7">
    <location>
        <position position="70"/>
    </location>
    <ligand>
        <name>chlorophyll a</name>
        <dbReference type="ChEBI" id="CHEBI:58416"/>
        <label>1</label>
    </ligand>
</feature>
<keyword evidence="7" id="KW-0157">Chromophore</keyword>
<feature type="binding site" evidence="7">
    <location>
        <position position="54"/>
    </location>
    <ligand>
        <name>chlorophyll a</name>
        <dbReference type="ChEBI" id="CHEBI:58416"/>
        <label>1</label>
    </ligand>
</feature>
<dbReference type="OMA" id="FFLEMIM"/>
<dbReference type="RefSeq" id="XP_009032409.1">
    <property type="nucleotide sequence ID" value="XM_009034161.1"/>
</dbReference>
<dbReference type="EMBL" id="GL833120">
    <property type="protein sequence ID" value="EGB12765.1"/>
    <property type="molecule type" value="Genomic_DNA"/>
</dbReference>
<dbReference type="GO" id="GO:0016020">
    <property type="term" value="C:membrane"/>
    <property type="evidence" value="ECO:0007669"/>
    <property type="project" value="InterPro"/>
</dbReference>
<dbReference type="SUPFAM" id="SSF103511">
    <property type="entry name" value="Chlorophyll a-b binding protein"/>
    <property type="match status" value="1"/>
</dbReference>
<evidence type="ECO:0000313" key="10">
    <source>
        <dbReference type="Proteomes" id="UP000002729"/>
    </source>
</evidence>
<evidence type="ECO:0000256" key="1">
    <source>
        <dbReference type="ARBA" id="ARBA00004022"/>
    </source>
</evidence>
<dbReference type="GeneID" id="20229040"/>
<dbReference type="Proteomes" id="UP000002729">
    <property type="component" value="Unassembled WGS sequence"/>
</dbReference>
<feature type="binding site" evidence="7">
    <location>
        <position position="67"/>
    </location>
    <ligand>
        <name>chlorophyll a</name>
        <dbReference type="ChEBI" id="CHEBI:58416"/>
        <label>1</label>
    </ligand>
</feature>
<dbReference type="PANTHER" id="PTHR21649">
    <property type="entry name" value="CHLOROPHYLL A/B BINDING PROTEIN"/>
    <property type="match status" value="1"/>
</dbReference>
<dbReference type="Gene3D" id="1.10.3460.10">
    <property type="entry name" value="Chlorophyll a/b binding protein domain"/>
    <property type="match status" value="1"/>
</dbReference>
<evidence type="ECO:0000256" key="6">
    <source>
        <dbReference type="ARBA" id="ARBA00022640"/>
    </source>
</evidence>
<keyword evidence="5" id="KW-0602">Photosynthesis</keyword>
<organism evidence="10">
    <name type="scientific">Aureococcus anophagefferens</name>
    <name type="common">Harmful bloom alga</name>
    <dbReference type="NCBI Taxonomy" id="44056"/>
    <lineage>
        <taxon>Eukaryota</taxon>
        <taxon>Sar</taxon>
        <taxon>Stramenopiles</taxon>
        <taxon>Ochrophyta</taxon>
        <taxon>Pelagophyceae</taxon>
        <taxon>Pelagomonadales</taxon>
        <taxon>Pelagomonadaceae</taxon>
        <taxon>Aureococcus</taxon>
    </lineage>
</organism>
<dbReference type="GO" id="GO:0009507">
    <property type="term" value="C:chloroplast"/>
    <property type="evidence" value="ECO:0007669"/>
    <property type="project" value="UniProtKB-SubCell"/>
</dbReference>
<keyword evidence="6" id="KW-0934">Plastid</keyword>
<evidence type="ECO:0000256" key="8">
    <source>
        <dbReference type="SAM" id="SignalP"/>
    </source>
</evidence>
<dbReference type="eggNOG" id="ENOG502S44M">
    <property type="taxonomic scope" value="Eukaryota"/>
</dbReference>
<dbReference type="KEGG" id="aaf:AURANDRAFT_77829"/>
<evidence type="ECO:0000256" key="4">
    <source>
        <dbReference type="ARBA" id="ARBA00022528"/>
    </source>
</evidence>
<feature type="binding site" description="axial binding residue" evidence="7">
    <location>
        <position position="135"/>
    </location>
    <ligand>
        <name>chlorophyll b</name>
        <dbReference type="ChEBI" id="CHEBI:61721"/>
        <label>1</label>
    </ligand>
    <ligandPart>
        <name>Mg</name>
        <dbReference type="ChEBI" id="CHEBI:25107"/>
    </ligandPart>
</feature>
<comment type="subcellular location">
    <subcellularLocation>
        <location evidence="2">Plastid</location>
        <location evidence="2">Chloroplast</location>
    </subcellularLocation>
</comment>
<dbReference type="SMR" id="F0XWG3"/>
<protein>
    <submittedName>
        <fullName evidence="9">Putative plastid light harvesting protein isoform 40</fullName>
    </submittedName>
</protein>
<dbReference type="InParanoid" id="F0XWG3"/>
<feature type="binding site" evidence="7">
    <location>
        <position position="48"/>
    </location>
    <ligand>
        <name>chlorophyll a</name>
        <dbReference type="ChEBI" id="CHEBI:58416"/>
        <label>1</label>
    </ligand>
</feature>
<evidence type="ECO:0000256" key="2">
    <source>
        <dbReference type="ARBA" id="ARBA00004229"/>
    </source>
</evidence>
<feature type="binding site" evidence="7">
    <location>
        <position position="171"/>
    </location>
    <ligand>
        <name>chlorophyll a</name>
        <dbReference type="ChEBI" id="CHEBI:58416"/>
        <label>1</label>
    </ligand>
</feature>
<dbReference type="OrthoDB" id="423598at2759"/>
<dbReference type="Pfam" id="PF00504">
    <property type="entry name" value="Chloroa_b-bind"/>
    <property type="match status" value="1"/>
</dbReference>
<feature type="chain" id="PRO_5003264241" evidence="8">
    <location>
        <begin position="17"/>
        <end position="208"/>
    </location>
</feature>
<dbReference type="GO" id="GO:0016168">
    <property type="term" value="F:chlorophyll binding"/>
    <property type="evidence" value="ECO:0007669"/>
    <property type="project" value="UniProtKB-KW"/>
</dbReference>
<proteinExistence type="inferred from homology"/>
<dbReference type="InterPro" id="IPR022796">
    <property type="entry name" value="Chloroa_b-bind"/>
</dbReference>